<accession>A0A1Q3FQJ4</accession>
<protein>
    <submittedName>
        <fullName evidence="4">Putative ganglioside-induced differentiation-associated protein 1</fullName>
    </submittedName>
</protein>
<reference evidence="4" key="1">
    <citation type="submission" date="2017-01" db="EMBL/GenBank/DDBJ databases">
        <title>A deep insight into the sialotranscriptome of adult male and female Cluex tarsalis mosquitoes.</title>
        <authorList>
            <person name="Ribeiro J.M."/>
            <person name="Moreira F."/>
            <person name="Bernard K.A."/>
            <person name="Calvo E."/>
        </authorList>
    </citation>
    <scope>NUCLEOTIDE SEQUENCE</scope>
    <source>
        <strain evidence="4">Kern County</strain>
        <tissue evidence="4">Salivary glands</tissue>
    </source>
</reference>
<dbReference type="Pfam" id="PF00043">
    <property type="entry name" value="GST_C"/>
    <property type="match status" value="1"/>
</dbReference>
<dbReference type="InterPro" id="IPR036249">
    <property type="entry name" value="Thioredoxin-like_sf"/>
</dbReference>
<dbReference type="PROSITE" id="PS50405">
    <property type="entry name" value="GST_CTER"/>
    <property type="match status" value="1"/>
</dbReference>
<comment type="similarity">
    <text evidence="1">Belongs to the GST superfamily.</text>
</comment>
<name>A0A1Q3FQJ4_CULTA</name>
<dbReference type="Pfam" id="PF13409">
    <property type="entry name" value="GST_N_2"/>
    <property type="match status" value="1"/>
</dbReference>
<evidence type="ECO:0000259" key="3">
    <source>
        <dbReference type="PROSITE" id="PS50405"/>
    </source>
</evidence>
<evidence type="ECO:0000313" key="4">
    <source>
        <dbReference type="EMBL" id="JAV29792.1"/>
    </source>
</evidence>
<dbReference type="GO" id="GO:0008053">
    <property type="term" value="P:mitochondrial fusion"/>
    <property type="evidence" value="ECO:0007669"/>
    <property type="project" value="TreeGrafter"/>
</dbReference>
<dbReference type="GO" id="GO:0006626">
    <property type="term" value="P:protein targeting to mitochondrion"/>
    <property type="evidence" value="ECO:0007669"/>
    <property type="project" value="TreeGrafter"/>
</dbReference>
<dbReference type="PANTHER" id="PTHR44188">
    <property type="entry name" value="GDAP1, ISOFORM A"/>
    <property type="match status" value="1"/>
</dbReference>
<dbReference type="GO" id="GO:0000266">
    <property type="term" value="P:mitochondrial fission"/>
    <property type="evidence" value="ECO:0007669"/>
    <property type="project" value="TreeGrafter"/>
</dbReference>
<dbReference type="InterPro" id="IPR004046">
    <property type="entry name" value="GST_C"/>
</dbReference>
<dbReference type="CDD" id="cd00570">
    <property type="entry name" value="GST_N_family"/>
    <property type="match status" value="1"/>
</dbReference>
<feature type="domain" description="GST C-terminal" evidence="3">
    <location>
        <begin position="148"/>
        <end position="290"/>
    </location>
</feature>
<dbReference type="InterPro" id="IPR004045">
    <property type="entry name" value="Glutathione_S-Trfase_N"/>
</dbReference>
<proteinExistence type="inferred from homology"/>
<dbReference type="SUPFAM" id="SSF52833">
    <property type="entry name" value="Thioredoxin-like"/>
    <property type="match status" value="1"/>
</dbReference>
<feature type="domain" description="GST N-terminal" evidence="2">
    <location>
        <begin position="15"/>
        <end position="96"/>
    </location>
</feature>
<sequence length="313" mass="35386">MEEIKIKRPEVVGDDSLVLYCNQYSYYCQKVLWALAEKDIKFTKYEVDVANDEHFSEWFLELNPRGELPVLQKGLMIVPGSSRILDFLEEKFPSSKSLRLPLTADKKLGSLKTTLDKLPIGVLTVGSFLHPNSVVSPKSPFVQPVRYTILERDESVSSRLRSYAKTFPAFSSVLLKKAEFHERKREVLASSQYYGSLLNGIDDMLVEVETQLAANGSEWIAGESCTLVDIGLGCLLYRLYVLGLEDRFWTAGKKPALEKYFHRILTSDNFQNTLPTKTTLLKTIWLNTPSTYKAGIAAFSFSSMIIGSTLLKR</sequence>
<dbReference type="Gene3D" id="1.20.1050.10">
    <property type="match status" value="1"/>
</dbReference>
<dbReference type="EMBL" id="GFDL01005253">
    <property type="protein sequence ID" value="JAV29792.1"/>
    <property type="molecule type" value="Transcribed_RNA"/>
</dbReference>
<dbReference type="Gene3D" id="3.40.30.10">
    <property type="entry name" value="Glutaredoxin"/>
    <property type="match status" value="1"/>
</dbReference>
<evidence type="ECO:0000256" key="1">
    <source>
        <dbReference type="ARBA" id="ARBA00007409"/>
    </source>
</evidence>
<dbReference type="InterPro" id="IPR010987">
    <property type="entry name" value="Glutathione-S-Trfase_C-like"/>
</dbReference>
<dbReference type="InterPro" id="IPR036282">
    <property type="entry name" value="Glutathione-S-Trfase_C_sf"/>
</dbReference>
<organism evidence="4">
    <name type="scientific">Culex tarsalis</name>
    <name type="common">Encephalitis mosquito</name>
    <dbReference type="NCBI Taxonomy" id="7177"/>
    <lineage>
        <taxon>Eukaryota</taxon>
        <taxon>Metazoa</taxon>
        <taxon>Ecdysozoa</taxon>
        <taxon>Arthropoda</taxon>
        <taxon>Hexapoda</taxon>
        <taxon>Insecta</taxon>
        <taxon>Pterygota</taxon>
        <taxon>Neoptera</taxon>
        <taxon>Endopterygota</taxon>
        <taxon>Diptera</taxon>
        <taxon>Nematocera</taxon>
        <taxon>Culicoidea</taxon>
        <taxon>Culicidae</taxon>
        <taxon>Culicinae</taxon>
        <taxon>Culicini</taxon>
        <taxon>Culex</taxon>
        <taxon>Culex</taxon>
    </lineage>
</organism>
<dbReference type="PANTHER" id="PTHR44188:SF1">
    <property type="entry name" value="GDAP1, ISOFORM A"/>
    <property type="match status" value="1"/>
</dbReference>
<dbReference type="SUPFAM" id="SSF47616">
    <property type="entry name" value="GST C-terminal domain-like"/>
    <property type="match status" value="1"/>
</dbReference>
<dbReference type="GO" id="GO:0005741">
    <property type="term" value="C:mitochondrial outer membrane"/>
    <property type="evidence" value="ECO:0007669"/>
    <property type="project" value="TreeGrafter"/>
</dbReference>
<evidence type="ECO:0000259" key="2">
    <source>
        <dbReference type="PROSITE" id="PS50404"/>
    </source>
</evidence>
<dbReference type="PROSITE" id="PS50404">
    <property type="entry name" value="GST_NTER"/>
    <property type="match status" value="1"/>
</dbReference>
<dbReference type="AlphaFoldDB" id="A0A1Q3FQJ4"/>